<evidence type="ECO:0000313" key="7">
    <source>
        <dbReference type="Proteomes" id="UP001318860"/>
    </source>
</evidence>
<dbReference type="PANTHER" id="PTHR31948:SF72">
    <property type="entry name" value="ZINC-FINGER HOMEODOMAIN PROTEIN 10"/>
    <property type="match status" value="1"/>
</dbReference>
<dbReference type="PROSITE" id="PS51523">
    <property type="entry name" value="ZF_HD_DIMER"/>
    <property type="match status" value="1"/>
</dbReference>
<sequence>MKNHAAALGGHAVDGCGEFMPSPTAAAADPTSLKCAACGCHRSFHRREADSAITPPFLDFRHPPCPKDSPFRPPAADPRVLRRGGAPPGAGDAHGGEPSWQEAVQDEIQPRTEGKNAVFFCKARLENAEVRRGGGMSRVSGWELTPGWLNYAS</sequence>
<proteinExistence type="predicted"/>
<dbReference type="InterPro" id="IPR006456">
    <property type="entry name" value="ZF_HD_homeobox_Cys/His_dimer"/>
</dbReference>
<dbReference type="Proteomes" id="UP001318860">
    <property type="component" value="Unassembled WGS sequence"/>
</dbReference>
<evidence type="ECO:0000256" key="1">
    <source>
        <dbReference type="ARBA" id="ARBA00022723"/>
    </source>
</evidence>
<comment type="caution">
    <text evidence="6">The sequence shown here is derived from an EMBL/GenBank/DDBJ whole genome shotgun (WGS) entry which is preliminary data.</text>
</comment>
<evidence type="ECO:0000256" key="2">
    <source>
        <dbReference type="ARBA" id="ARBA00022771"/>
    </source>
</evidence>
<evidence type="ECO:0000259" key="5">
    <source>
        <dbReference type="PROSITE" id="PS51523"/>
    </source>
</evidence>
<dbReference type="EMBL" id="JABTTQ020003493">
    <property type="protein sequence ID" value="KAK6116460.1"/>
    <property type="molecule type" value="Genomic_DNA"/>
</dbReference>
<organism evidence="6 7">
    <name type="scientific">Rehmannia glutinosa</name>
    <name type="common">Chinese foxglove</name>
    <dbReference type="NCBI Taxonomy" id="99300"/>
    <lineage>
        <taxon>Eukaryota</taxon>
        <taxon>Viridiplantae</taxon>
        <taxon>Streptophyta</taxon>
        <taxon>Embryophyta</taxon>
        <taxon>Tracheophyta</taxon>
        <taxon>Spermatophyta</taxon>
        <taxon>Magnoliopsida</taxon>
        <taxon>eudicotyledons</taxon>
        <taxon>Gunneridae</taxon>
        <taxon>Pentapetalae</taxon>
        <taxon>asterids</taxon>
        <taxon>lamiids</taxon>
        <taxon>Lamiales</taxon>
        <taxon>Orobanchaceae</taxon>
        <taxon>Rehmannieae</taxon>
        <taxon>Rehmannia</taxon>
    </lineage>
</organism>
<keyword evidence="2" id="KW-0863">Zinc-finger</keyword>
<name>A0ABR0U2M6_REHGL</name>
<keyword evidence="3" id="KW-0862">Zinc</keyword>
<reference evidence="6 7" key="1">
    <citation type="journal article" date="2021" name="Comput. Struct. Biotechnol. J.">
        <title>De novo genome assembly of the potent medicinal plant Rehmannia glutinosa using nanopore technology.</title>
        <authorList>
            <person name="Ma L."/>
            <person name="Dong C."/>
            <person name="Song C."/>
            <person name="Wang X."/>
            <person name="Zheng X."/>
            <person name="Niu Y."/>
            <person name="Chen S."/>
            <person name="Feng W."/>
        </authorList>
    </citation>
    <scope>NUCLEOTIDE SEQUENCE [LARGE SCALE GENOMIC DNA]</scope>
    <source>
        <strain evidence="6">DH-2019</strain>
    </source>
</reference>
<evidence type="ECO:0000256" key="3">
    <source>
        <dbReference type="ARBA" id="ARBA00022833"/>
    </source>
</evidence>
<accession>A0ABR0U2M6</accession>
<protein>
    <recommendedName>
        <fullName evidence="5">ZF-HD dimerization-type domain-containing protein</fullName>
    </recommendedName>
</protein>
<gene>
    <name evidence="6" type="ORF">DH2020_049922</name>
</gene>
<feature type="region of interest" description="Disordered" evidence="4">
    <location>
        <begin position="55"/>
        <end position="111"/>
    </location>
</feature>
<evidence type="ECO:0000256" key="4">
    <source>
        <dbReference type="SAM" id="MobiDB-lite"/>
    </source>
</evidence>
<keyword evidence="7" id="KW-1185">Reference proteome</keyword>
<feature type="domain" description="ZF-HD dimerization-type" evidence="5">
    <location>
        <begin position="1"/>
        <end position="48"/>
    </location>
</feature>
<keyword evidence="1" id="KW-0479">Metal-binding</keyword>
<dbReference type="NCBIfam" id="TIGR01566">
    <property type="entry name" value="ZF_HD_prot_N"/>
    <property type="match status" value="1"/>
</dbReference>
<dbReference type="Pfam" id="PF04770">
    <property type="entry name" value="ZF-HD_dimer"/>
    <property type="match status" value="1"/>
</dbReference>
<evidence type="ECO:0000313" key="6">
    <source>
        <dbReference type="EMBL" id="KAK6116460.1"/>
    </source>
</evidence>
<dbReference type="PANTHER" id="PTHR31948">
    <property type="entry name" value="ZINC-FINGER HOMEODOMAIN PROTEIN 2"/>
    <property type="match status" value="1"/>
</dbReference>